<keyword evidence="2" id="KW-1185">Reference proteome</keyword>
<proteinExistence type="predicted"/>
<dbReference type="PATRIC" id="fig|880071.3.peg.1100"/>
<evidence type="ECO:0000313" key="1">
    <source>
        <dbReference type="EMBL" id="AFM03567.1"/>
    </source>
</evidence>
<dbReference type="OrthoDB" id="182577at2"/>
<reference evidence="2" key="1">
    <citation type="submission" date="2012-06" db="EMBL/GenBank/DDBJ databases">
        <title>The complete genome of Flexibacter litoralis DSM 6794.</title>
        <authorList>
            <person name="Lucas S."/>
            <person name="Copeland A."/>
            <person name="Lapidus A."/>
            <person name="Glavina del Rio T."/>
            <person name="Dalin E."/>
            <person name="Tice H."/>
            <person name="Bruce D."/>
            <person name="Goodwin L."/>
            <person name="Pitluck S."/>
            <person name="Peters L."/>
            <person name="Ovchinnikova G."/>
            <person name="Lu M."/>
            <person name="Kyrpides N."/>
            <person name="Mavromatis K."/>
            <person name="Ivanova N."/>
            <person name="Brettin T."/>
            <person name="Detter J.C."/>
            <person name="Han C."/>
            <person name="Larimer F."/>
            <person name="Land M."/>
            <person name="Hauser L."/>
            <person name="Markowitz V."/>
            <person name="Cheng J.-F."/>
            <person name="Hugenholtz P."/>
            <person name="Woyke T."/>
            <person name="Wu D."/>
            <person name="Spring S."/>
            <person name="Lang E."/>
            <person name="Kopitz M."/>
            <person name="Brambilla E."/>
            <person name="Klenk H.-P."/>
            <person name="Eisen J.A."/>
        </authorList>
    </citation>
    <scope>NUCLEOTIDE SEQUENCE [LARGE SCALE GENOMIC DNA]</scope>
    <source>
        <strain evidence="2">ATCC 23117 / DSM 6794 / NBRC 15988 / NCIMB 1366 / Sio-4</strain>
    </source>
</reference>
<dbReference type="EMBL" id="CP003345">
    <property type="protein sequence ID" value="AFM03567.1"/>
    <property type="molecule type" value="Genomic_DNA"/>
</dbReference>
<organism evidence="1 2">
    <name type="scientific">Bernardetia litoralis (strain ATCC 23117 / DSM 6794 / NBRC 15988 / NCIMB 1366 / Fx l1 / Sio-4)</name>
    <name type="common">Flexibacter litoralis</name>
    <dbReference type="NCBI Taxonomy" id="880071"/>
    <lineage>
        <taxon>Bacteria</taxon>
        <taxon>Pseudomonadati</taxon>
        <taxon>Bacteroidota</taxon>
        <taxon>Cytophagia</taxon>
        <taxon>Cytophagales</taxon>
        <taxon>Bernardetiaceae</taxon>
        <taxon>Bernardetia</taxon>
    </lineage>
</organism>
<gene>
    <name evidence="1" type="ordered locus">Fleli_1129</name>
</gene>
<accession>I4AHY2</accession>
<dbReference type="KEGG" id="fli:Fleli_1129"/>
<dbReference type="RefSeq" id="WP_014797024.1">
    <property type="nucleotide sequence ID" value="NC_018018.1"/>
</dbReference>
<name>I4AHY2_BERLS</name>
<dbReference type="Proteomes" id="UP000006054">
    <property type="component" value="Chromosome"/>
</dbReference>
<dbReference type="InterPro" id="IPR042099">
    <property type="entry name" value="ANL_N_sf"/>
</dbReference>
<dbReference type="Gene3D" id="3.40.50.12780">
    <property type="entry name" value="N-terminal domain of ligase-like"/>
    <property type="match status" value="1"/>
</dbReference>
<dbReference type="eggNOG" id="COG0318">
    <property type="taxonomic scope" value="Bacteria"/>
</dbReference>
<dbReference type="HOGENOM" id="CLU_043257_0_0_10"/>
<sequence length="374" mass="43384">MHQNFIANYKESISSLPKNDFKVFEKKALELFYFQSKYNPVYNEYIEKLNINSLEISSIYDIPFLPIRFFKSHNVQIEGVKTSQIFTSSGTTDQTQRSKHAISDLHFYEKSSQFIFEEIYKEYGKLSDFQIFALLPSYLERDGSSLIYMVDYFLKNAQANSNYFLYDYEKLKNELEKATLINPTKPILLLGVTFALLDFADFLNENYPNYSLPKTKQFEKNTIKNEIIVMETGGMKGRKKEMVREEVHQVLKNAFGVSAIDSEYGMTELLSQGYALKNIEEENTEIWFQTPSYLKVIIRDTNDPFDLKNIEYLDNNKNNSEIQSGAINVIDLANVESCAFIETQDLGKINQKGEFQVLGRFDYSDVRGCNLLVL</sequence>
<protein>
    <submittedName>
        <fullName evidence="1">Acyl-protein synthetase, LuxE</fullName>
    </submittedName>
</protein>
<dbReference type="STRING" id="880071.Fleli_1129"/>
<evidence type="ECO:0000313" key="2">
    <source>
        <dbReference type="Proteomes" id="UP000006054"/>
    </source>
</evidence>
<dbReference type="AlphaFoldDB" id="I4AHY2"/>